<protein>
    <recommendedName>
        <fullName evidence="4">RxLR effector protein</fullName>
    </recommendedName>
</protein>
<evidence type="ECO:0000313" key="3">
    <source>
        <dbReference type="Proteomes" id="UP000694044"/>
    </source>
</evidence>
<evidence type="ECO:0008006" key="4">
    <source>
        <dbReference type="Google" id="ProtNLM"/>
    </source>
</evidence>
<gene>
    <name evidence="2" type="ORF">PHYPSEUDO_015233</name>
</gene>
<accession>A0A8T1W043</accession>
<dbReference type="AlphaFoldDB" id="A0A8T1W043"/>
<dbReference type="Proteomes" id="UP000694044">
    <property type="component" value="Unassembled WGS sequence"/>
</dbReference>
<evidence type="ECO:0000313" key="2">
    <source>
        <dbReference type="EMBL" id="KAG7386835.1"/>
    </source>
</evidence>
<feature type="chain" id="PRO_5035950080" description="RxLR effector protein" evidence="1">
    <location>
        <begin position="18"/>
        <end position="96"/>
    </location>
</feature>
<dbReference type="EMBL" id="JAGDFM010000092">
    <property type="protein sequence ID" value="KAG7386835.1"/>
    <property type="molecule type" value="Genomic_DNA"/>
</dbReference>
<keyword evidence="3" id="KW-1185">Reference proteome</keyword>
<evidence type="ECO:0000256" key="1">
    <source>
        <dbReference type="SAM" id="SignalP"/>
    </source>
</evidence>
<proteinExistence type="predicted"/>
<name>A0A8T1W043_9STRA</name>
<keyword evidence="1" id="KW-0732">Signal</keyword>
<reference evidence="2" key="1">
    <citation type="submission" date="2021-02" db="EMBL/GenBank/DDBJ databases">
        <authorList>
            <person name="Palmer J.M."/>
        </authorList>
    </citation>
    <scope>NUCLEOTIDE SEQUENCE</scope>
    <source>
        <strain evidence="2">SCRP734</strain>
    </source>
</reference>
<comment type="caution">
    <text evidence="2">The sequence shown here is derived from an EMBL/GenBank/DDBJ whole genome shotgun (WGS) entry which is preliminary data.</text>
</comment>
<feature type="signal peptide" evidence="1">
    <location>
        <begin position="1"/>
        <end position="17"/>
    </location>
</feature>
<organism evidence="2 3">
    <name type="scientific">Phytophthora pseudosyringae</name>
    <dbReference type="NCBI Taxonomy" id="221518"/>
    <lineage>
        <taxon>Eukaryota</taxon>
        <taxon>Sar</taxon>
        <taxon>Stramenopiles</taxon>
        <taxon>Oomycota</taxon>
        <taxon>Peronosporomycetes</taxon>
        <taxon>Peronosporales</taxon>
        <taxon>Peronosporaceae</taxon>
        <taxon>Phytophthora</taxon>
    </lineage>
</organism>
<sequence length="96" mass="10470">MVLMLFAPFLSIAVMTATEQTARTGMATNRADASDLARAVIVGTSGRLQPVLPHGASAFHHRQQLLQYLLGRHPVQVDEQNPVFRMNASSTPSWPS</sequence>